<comment type="caution">
    <text evidence="2">The sequence shown here is derived from an EMBL/GenBank/DDBJ whole genome shotgun (WGS) entry which is preliminary data.</text>
</comment>
<feature type="region of interest" description="Disordered" evidence="1">
    <location>
        <begin position="117"/>
        <end position="136"/>
    </location>
</feature>
<gene>
    <name evidence="2" type="ORF">J1605_000791</name>
</gene>
<reference evidence="2 3" key="1">
    <citation type="submission" date="2022-11" db="EMBL/GenBank/DDBJ databases">
        <title>Whole genome sequence of Eschrichtius robustus ER-17-0199.</title>
        <authorList>
            <person name="Bruniche-Olsen A."/>
            <person name="Black A.N."/>
            <person name="Fields C.J."/>
            <person name="Walden K."/>
            <person name="Dewoody J.A."/>
        </authorList>
    </citation>
    <scope>NUCLEOTIDE SEQUENCE [LARGE SCALE GENOMIC DNA]</scope>
    <source>
        <strain evidence="2">ER-17-0199</strain>
        <tissue evidence="2">Blubber</tissue>
    </source>
</reference>
<dbReference type="AlphaFoldDB" id="A0AB34GNA5"/>
<accession>A0AB34GNA5</accession>
<proteinExistence type="predicted"/>
<sequence length="136" mass="14285">MVTAELADPPERRGRHGAAPGPLVEREARVIGRWFPSRGPGPESGIEAGAGTGEEEKGGIPSGEESRLAGGEVLFQPSFAFRISGFTLPALRIQLFPLRRCPLCGHNSGLIYSQETAGRGGQCTEADRGAADASEL</sequence>
<evidence type="ECO:0000256" key="1">
    <source>
        <dbReference type="SAM" id="MobiDB-lite"/>
    </source>
</evidence>
<protein>
    <submittedName>
        <fullName evidence="2">Uncharacterized protein</fullName>
    </submittedName>
</protein>
<organism evidence="2 3">
    <name type="scientific">Eschrichtius robustus</name>
    <name type="common">California gray whale</name>
    <name type="synonym">Eschrichtius gibbosus</name>
    <dbReference type="NCBI Taxonomy" id="9764"/>
    <lineage>
        <taxon>Eukaryota</taxon>
        <taxon>Metazoa</taxon>
        <taxon>Chordata</taxon>
        <taxon>Craniata</taxon>
        <taxon>Vertebrata</taxon>
        <taxon>Euteleostomi</taxon>
        <taxon>Mammalia</taxon>
        <taxon>Eutheria</taxon>
        <taxon>Laurasiatheria</taxon>
        <taxon>Artiodactyla</taxon>
        <taxon>Whippomorpha</taxon>
        <taxon>Cetacea</taxon>
        <taxon>Mysticeti</taxon>
        <taxon>Eschrichtiidae</taxon>
        <taxon>Eschrichtius</taxon>
    </lineage>
</organism>
<feature type="region of interest" description="Disordered" evidence="1">
    <location>
        <begin position="1"/>
        <end position="68"/>
    </location>
</feature>
<keyword evidence="3" id="KW-1185">Reference proteome</keyword>
<dbReference type="EMBL" id="JAIQCJ010002152">
    <property type="protein sequence ID" value="KAJ8780748.1"/>
    <property type="molecule type" value="Genomic_DNA"/>
</dbReference>
<evidence type="ECO:0000313" key="2">
    <source>
        <dbReference type="EMBL" id="KAJ8780748.1"/>
    </source>
</evidence>
<evidence type="ECO:0000313" key="3">
    <source>
        <dbReference type="Proteomes" id="UP001159641"/>
    </source>
</evidence>
<dbReference type="Proteomes" id="UP001159641">
    <property type="component" value="Unassembled WGS sequence"/>
</dbReference>
<name>A0AB34GNA5_ESCRO</name>